<feature type="domain" description="U3 small nucleolar RNA-associated protein 6 N-terminal" evidence="7">
    <location>
        <begin position="8"/>
        <end position="81"/>
    </location>
</feature>
<gene>
    <name evidence="8" type="ORF">BCV70DRAFT_197945</name>
</gene>
<organism evidence="8 9">
    <name type="scientific">Testicularia cyperi</name>
    <dbReference type="NCBI Taxonomy" id="1882483"/>
    <lineage>
        <taxon>Eukaryota</taxon>
        <taxon>Fungi</taxon>
        <taxon>Dikarya</taxon>
        <taxon>Basidiomycota</taxon>
        <taxon>Ustilaginomycotina</taxon>
        <taxon>Ustilaginomycetes</taxon>
        <taxon>Ustilaginales</taxon>
        <taxon>Anthracoideaceae</taxon>
        <taxon>Testicularia</taxon>
    </lineage>
</organism>
<dbReference type="OrthoDB" id="28112at2759"/>
<evidence type="ECO:0000259" key="7">
    <source>
        <dbReference type="Pfam" id="PF08640"/>
    </source>
</evidence>
<feature type="region of interest" description="Disordered" evidence="6">
    <location>
        <begin position="855"/>
        <end position="875"/>
    </location>
</feature>
<dbReference type="SUPFAM" id="SSF48452">
    <property type="entry name" value="TPR-like"/>
    <property type="match status" value="1"/>
</dbReference>
<dbReference type="EMBL" id="KZ819188">
    <property type="protein sequence ID" value="PWZ03750.1"/>
    <property type="molecule type" value="Genomic_DNA"/>
</dbReference>
<dbReference type="InterPro" id="IPR003107">
    <property type="entry name" value="HAT"/>
</dbReference>
<dbReference type="PANTHER" id="PTHR23271">
    <property type="entry name" value="HEPATOCELLULAR CARCINOMA-ASSOCIATED ANTIGEN 66"/>
    <property type="match status" value="1"/>
</dbReference>
<sequence length="967" mass="108456">MERVQYQLERSIPQLQLLDENGIFSKAQLRSITTQRQLFEGRLTRRGPEKEDFTRYSEFEQNLADLINTKAQRLGLPRTFFQSNSASHTGHIISIYERMVRKFKYDVDAWFQYIGYAKSKKMRVVTGRVYARALSLHANSVPLWLSAASHELNDNSSTAAARSLLQRALRLNNLPWKPTTSLAGPNGSHKRSLEDAAADSQKRLRTDESEAVAAEPPRQASSGPARLKLSRRETDLVRLWVEYIRMELVFIERLRRRWLVLGLEWDDDDVGTDSKANAGESNETQEAQQAAIDVDADVQGRQQGETADDERALLAQVPEREQDAPPADSTEVATESKPNTFAPRKMASIPPSQIAILRGSIPLYLISSGLDTLPPALHFLFLLALLEMLRNFPFAEPIKIDGRRSGESLQLRLLDAVYSALSDQPRWSWTHFAPAALVAGVRSLREPSYDLLSDEEKAQVHIANTEEMEHHKRLLRASELRASFSEDTDGLLNLAEYLRSTPAKHVSSADLAVRLVLELAESSLVDRSRGEARPSLHCQRLAQAGRLPRAVRDSLTVLRPLCKDAPAAASSTSAVARKVGPKSELYTITSLLLELLADQKRSGIDEPNLVRYLRATELQLIQEARAAGPGVETAQMRAVSLRRKVDRALSEDTDIAALQELEDELKKATSRSEFPASDELWSLRIRVKGRLLEADGNSDTGALIPEWKRGLTACSESIGQDTDIDFVSIETSLWGEYLSWLHERVVVRFGGDHLDTDSRQARRKKAKSAYKHNIENYRWAVRETYSLLSRAASGPRLDAIHAWRQSMHDLSVLRYFSDSQANGKAQDAAAWLLTSSHASLSIWVQILAGLKLQSKTRGDGDDEDGDDAEPAKTSKKAEKYAAVVNQIFNRLLQQKQGSEDGTVVELWVAYLEHLASVDMPKALVELQNSKKALSEYDARQVEKSWQLICQRLQEPDQRRGSPILESE</sequence>
<evidence type="ECO:0000313" key="8">
    <source>
        <dbReference type="EMBL" id="PWZ03750.1"/>
    </source>
</evidence>
<reference evidence="8 9" key="1">
    <citation type="journal article" date="2018" name="Mol. Biol. Evol.">
        <title>Broad Genomic Sampling Reveals a Smut Pathogenic Ancestry of the Fungal Clade Ustilaginomycotina.</title>
        <authorList>
            <person name="Kijpornyongpan T."/>
            <person name="Mondo S.J."/>
            <person name="Barry K."/>
            <person name="Sandor L."/>
            <person name="Lee J."/>
            <person name="Lipzen A."/>
            <person name="Pangilinan J."/>
            <person name="LaButti K."/>
            <person name="Hainaut M."/>
            <person name="Henrissat B."/>
            <person name="Grigoriev I.V."/>
            <person name="Spatafora J.W."/>
            <person name="Aime M.C."/>
        </authorList>
    </citation>
    <scope>NUCLEOTIDE SEQUENCE [LARGE SCALE GENOMIC DNA]</scope>
    <source>
        <strain evidence="8 9">MCA 3645</strain>
    </source>
</reference>
<evidence type="ECO:0000256" key="4">
    <source>
        <dbReference type="ARBA" id="ARBA00022737"/>
    </source>
</evidence>
<dbReference type="PANTHER" id="PTHR23271:SF1">
    <property type="entry name" value="U3 SMALL NUCLEOLAR RNA-ASSOCIATED PROTEIN 6 HOMOLOG"/>
    <property type="match status" value="1"/>
</dbReference>
<dbReference type="InterPro" id="IPR011990">
    <property type="entry name" value="TPR-like_helical_dom_sf"/>
</dbReference>
<dbReference type="InterPro" id="IPR055347">
    <property type="entry name" value="UTP6_N"/>
</dbReference>
<comment type="subcellular location">
    <subcellularLocation>
        <location evidence="1">Nucleus</location>
        <location evidence="1">Nucleolus</location>
    </subcellularLocation>
</comment>
<proteinExistence type="inferred from homology"/>
<keyword evidence="9" id="KW-1185">Reference proteome</keyword>
<evidence type="ECO:0000256" key="5">
    <source>
        <dbReference type="ARBA" id="ARBA00023242"/>
    </source>
</evidence>
<evidence type="ECO:0000256" key="1">
    <source>
        <dbReference type="ARBA" id="ARBA00004604"/>
    </source>
</evidence>
<dbReference type="Gene3D" id="1.25.40.10">
    <property type="entry name" value="Tetratricopeptide repeat domain"/>
    <property type="match status" value="1"/>
</dbReference>
<dbReference type="InParanoid" id="A0A317Y0M9"/>
<dbReference type="GO" id="GO:0000462">
    <property type="term" value="P:maturation of SSU-rRNA from tricistronic rRNA transcript (SSU-rRNA, 5.8S rRNA, LSU-rRNA)"/>
    <property type="evidence" value="ECO:0007669"/>
    <property type="project" value="InterPro"/>
</dbReference>
<comment type="similarity">
    <text evidence="2">Belongs to the UTP6 family.</text>
</comment>
<evidence type="ECO:0000313" key="9">
    <source>
        <dbReference type="Proteomes" id="UP000246740"/>
    </source>
</evidence>
<keyword evidence="4" id="KW-0677">Repeat</keyword>
<dbReference type="AlphaFoldDB" id="A0A317Y0M9"/>
<name>A0A317Y0M9_9BASI</name>
<evidence type="ECO:0000256" key="3">
    <source>
        <dbReference type="ARBA" id="ARBA00022552"/>
    </source>
</evidence>
<accession>A0A317Y0M9</accession>
<feature type="region of interest" description="Disordered" evidence="6">
    <location>
        <begin position="317"/>
        <end position="345"/>
    </location>
</feature>
<evidence type="ECO:0000256" key="2">
    <source>
        <dbReference type="ARBA" id="ARBA00010734"/>
    </source>
</evidence>
<keyword evidence="5" id="KW-0539">Nucleus</keyword>
<dbReference type="Pfam" id="PF08640">
    <property type="entry name" value="U3_assoc_6"/>
    <property type="match status" value="1"/>
</dbReference>
<evidence type="ECO:0000256" key="6">
    <source>
        <dbReference type="SAM" id="MobiDB-lite"/>
    </source>
</evidence>
<feature type="region of interest" description="Disordered" evidence="6">
    <location>
        <begin position="176"/>
        <end position="226"/>
    </location>
</feature>
<dbReference type="GO" id="GO:0034388">
    <property type="term" value="C:Pwp2p-containing subcomplex of 90S preribosome"/>
    <property type="evidence" value="ECO:0007669"/>
    <property type="project" value="TreeGrafter"/>
</dbReference>
<feature type="region of interest" description="Disordered" evidence="6">
    <location>
        <begin position="269"/>
        <end position="289"/>
    </location>
</feature>
<dbReference type="SMART" id="SM00386">
    <property type="entry name" value="HAT"/>
    <property type="match status" value="4"/>
</dbReference>
<protein>
    <recommendedName>
        <fullName evidence="7">U3 small nucleolar RNA-associated protein 6 N-terminal domain-containing protein</fullName>
    </recommendedName>
</protein>
<dbReference type="GO" id="GO:0030515">
    <property type="term" value="F:snoRNA binding"/>
    <property type="evidence" value="ECO:0007669"/>
    <property type="project" value="InterPro"/>
</dbReference>
<keyword evidence="3" id="KW-0698">rRNA processing</keyword>
<dbReference type="Proteomes" id="UP000246740">
    <property type="component" value="Unassembled WGS sequence"/>
</dbReference>
<dbReference type="InterPro" id="IPR013949">
    <property type="entry name" value="Utp6"/>
</dbReference>
<dbReference type="STRING" id="1882483.A0A317Y0M9"/>
<dbReference type="GO" id="GO:0032040">
    <property type="term" value="C:small-subunit processome"/>
    <property type="evidence" value="ECO:0007669"/>
    <property type="project" value="TreeGrafter"/>
</dbReference>